<keyword evidence="1" id="KW-0472">Membrane</keyword>
<comment type="caution">
    <text evidence="2">The sequence shown here is derived from an EMBL/GenBank/DDBJ whole genome shotgun (WGS) entry which is preliminary data.</text>
</comment>
<dbReference type="EMBL" id="ADBJ01000031">
    <property type="protein sequence ID" value="EFA80485.1"/>
    <property type="molecule type" value="Genomic_DNA"/>
</dbReference>
<dbReference type="InParanoid" id="D3BF04"/>
<accession>D3BF04</accession>
<gene>
    <name evidence="2" type="ORF">PPL_07320</name>
</gene>
<reference evidence="2 3" key="1">
    <citation type="journal article" date="2011" name="Genome Res.">
        <title>Phylogeny-wide analysis of social amoeba genomes highlights ancient origins for complex intercellular communication.</title>
        <authorList>
            <person name="Heidel A.J."/>
            <person name="Lawal H.M."/>
            <person name="Felder M."/>
            <person name="Schilde C."/>
            <person name="Helps N.R."/>
            <person name="Tunggal B."/>
            <person name="Rivero F."/>
            <person name="John U."/>
            <person name="Schleicher M."/>
            <person name="Eichinger L."/>
            <person name="Platzer M."/>
            <person name="Noegel A.A."/>
            <person name="Schaap P."/>
            <person name="Gloeckner G."/>
        </authorList>
    </citation>
    <scope>NUCLEOTIDE SEQUENCE [LARGE SCALE GENOMIC DNA]</scope>
    <source>
        <strain evidence="3">ATCC 26659 / Pp 5 / PN500</strain>
    </source>
</reference>
<dbReference type="GeneID" id="31362801"/>
<sequence>MVEVLITVMNPHTLSSYKIIEEDYTTPVIDTINITNIKLPFTFHRTAHQSHQVEMACQNTKTNRRYKEMWFVLLQHKLRHELALSPNLFGILHNDTIHFWVSTPEYQSGGSLYPSAFRRTIVGNLVVIPLIVTVVFAAYWEVLFHYKSKHGVLDADQQDLIRFNRDHDSGESNSGQSIDLQKSSIQEDLPLRIDQTEFFDKCYSYQD</sequence>
<evidence type="ECO:0000256" key="1">
    <source>
        <dbReference type="SAM" id="Phobius"/>
    </source>
</evidence>
<dbReference type="Proteomes" id="UP000001396">
    <property type="component" value="Unassembled WGS sequence"/>
</dbReference>
<name>D3BF04_HETP5</name>
<feature type="transmembrane region" description="Helical" evidence="1">
    <location>
        <begin position="121"/>
        <end position="140"/>
    </location>
</feature>
<keyword evidence="1" id="KW-0812">Transmembrane</keyword>
<protein>
    <submittedName>
        <fullName evidence="2">Uncharacterized protein</fullName>
    </submittedName>
</protein>
<evidence type="ECO:0000313" key="2">
    <source>
        <dbReference type="EMBL" id="EFA80485.1"/>
    </source>
</evidence>
<proteinExistence type="predicted"/>
<evidence type="ECO:0000313" key="3">
    <source>
        <dbReference type="Proteomes" id="UP000001396"/>
    </source>
</evidence>
<organism evidence="2 3">
    <name type="scientific">Heterostelium pallidum (strain ATCC 26659 / Pp 5 / PN500)</name>
    <name type="common">Cellular slime mold</name>
    <name type="synonym">Polysphondylium pallidum</name>
    <dbReference type="NCBI Taxonomy" id="670386"/>
    <lineage>
        <taxon>Eukaryota</taxon>
        <taxon>Amoebozoa</taxon>
        <taxon>Evosea</taxon>
        <taxon>Eumycetozoa</taxon>
        <taxon>Dictyostelia</taxon>
        <taxon>Acytosteliales</taxon>
        <taxon>Acytosteliaceae</taxon>
        <taxon>Heterostelium</taxon>
    </lineage>
</organism>
<keyword evidence="3" id="KW-1185">Reference proteome</keyword>
<dbReference type="RefSeq" id="XP_020432605.1">
    <property type="nucleotide sequence ID" value="XM_020578157.1"/>
</dbReference>
<keyword evidence="1" id="KW-1133">Transmembrane helix</keyword>
<dbReference type="AlphaFoldDB" id="D3BF04"/>